<name>A0ABV6KBQ3_9BACI</name>
<evidence type="ECO:0000256" key="4">
    <source>
        <dbReference type="RuleBase" id="RU361187"/>
    </source>
</evidence>
<evidence type="ECO:0000313" key="7">
    <source>
        <dbReference type="Proteomes" id="UP001589838"/>
    </source>
</evidence>
<dbReference type="SUPFAM" id="SSF75005">
    <property type="entry name" value="Arabinanase/levansucrase/invertase"/>
    <property type="match status" value="1"/>
</dbReference>
<evidence type="ECO:0000256" key="2">
    <source>
        <dbReference type="ARBA" id="ARBA00022801"/>
    </source>
</evidence>
<dbReference type="CDD" id="cd09001">
    <property type="entry name" value="GH43_FsAxh1-like"/>
    <property type="match status" value="1"/>
</dbReference>
<dbReference type="Proteomes" id="UP001589838">
    <property type="component" value="Unassembled WGS sequence"/>
</dbReference>
<dbReference type="PANTHER" id="PTHR42812">
    <property type="entry name" value="BETA-XYLOSIDASE"/>
    <property type="match status" value="1"/>
</dbReference>
<dbReference type="Pfam" id="PF04616">
    <property type="entry name" value="Glyco_hydro_43"/>
    <property type="match status" value="1"/>
</dbReference>
<dbReference type="RefSeq" id="WP_335960490.1">
    <property type="nucleotide sequence ID" value="NZ_JAXBLX010000010.1"/>
</dbReference>
<dbReference type="Pfam" id="PF17851">
    <property type="entry name" value="GH43_C2"/>
    <property type="match status" value="1"/>
</dbReference>
<reference evidence="6 7" key="1">
    <citation type="submission" date="2024-09" db="EMBL/GenBank/DDBJ databases">
        <authorList>
            <person name="Sun Q."/>
            <person name="Mori K."/>
        </authorList>
    </citation>
    <scope>NUCLEOTIDE SEQUENCE [LARGE SCALE GENOMIC DNA]</scope>
    <source>
        <strain evidence="6 7">NCAIM B.02610</strain>
    </source>
</reference>
<dbReference type="PANTHER" id="PTHR42812:SF12">
    <property type="entry name" value="BETA-XYLOSIDASE-RELATED"/>
    <property type="match status" value="1"/>
</dbReference>
<dbReference type="InterPro" id="IPR006710">
    <property type="entry name" value="Glyco_hydro_43"/>
</dbReference>
<dbReference type="Gene3D" id="2.60.120.200">
    <property type="match status" value="1"/>
</dbReference>
<evidence type="ECO:0000259" key="5">
    <source>
        <dbReference type="Pfam" id="PF17851"/>
    </source>
</evidence>
<proteinExistence type="inferred from homology"/>
<keyword evidence="3 4" id="KW-0326">Glycosidase</keyword>
<gene>
    <name evidence="6" type="ORF">ACFFHM_09610</name>
</gene>
<dbReference type="Gene3D" id="2.115.10.20">
    <property type="entry name" value="Glycosyl hydrolase domain, family 43"/>
    <property type="match status" value="1"/>
</dbReference>
<dbReference type="EMBL" id="JBHLUX010000025">
    <property type="protein sequence ID" value="MFC0470741.1"/>
    <property type="molecule type" value="Genomic_DNA"/>
</dbReference>
<evidence type="ECO:0000313" key="6">
    <source>
        <dbReference type="EMBL" id="MFC0470741.1"/>
    </source>
</evidence>
<keyword evidence="7" id="KW-1185">Reference proteome</keyword>
<dbReference type="InterPro" id="IPR013320">
    <property type="entry name" value="ConA-like_dom_sf"/>
</dbReference>
<accession>A0ABV6KBQ3</accession>
<dbReference type="InterPro" id="IPR023296">
    <property type="entry name" value="Glyco_hydro_beta-prop_sf"/>
</dbReference>
<evidence type="ECO:0000256" key="1">
    <source>
        <dbReference type="ARBA" id="ARBA00009865"/>
    </source>
</evidence>
<dbReference type="SUPFAM" id="SSF49899">
    <property type="entry name" value="Concanavalin A-like lectins/glucanases"/>
    <property type="match status" value="1"/>
</dbReference>
<comment type="caution">
    <text evidence="6">The sequence shown here is derived from an EMBL/GenBank/DDBJ whole genome shotgun (WGS) entry which is preliminary data.</text>
</comment>
<organism evidence="6 7">
    <name type="scientific">Halalkalibacter kiskunsagensis</name>
    <dbReference type="NCBI Taxonomy" id="1548599"/>
    <lineage>
        <taxon>Bacteria</taxon>
        <taxon>Bacillati</taxon>
        <taxon>Bacillota</taxon>
        <taxon>Bacilli</taxon>
        <taxon>Bacillales</taxon>
        <taxon>Bacillaceae</taxon>
        <taxon>Halalkalibacter</taxon>
    </lineage>
</organism>
<dbReference type="InterPro" id="IPR051795">
    <property type="entry name" value="Glycosyl_Hydrlase_43"/>
</dbReference>
<dbReference type="InterPro" id="IPR041542">
    <property type="entry name" value="GH43_C2"/>
</dbReference>
<feature type="domain" description="Beta-xylosidase C-terminal Concanavalin A-like" evidence="5">
    <location>
        <begin position="306"/>
        <end position="499"/>
    </location>
</feature>
<comment type="similarity">
    <text evidence="1 4">Belongs to the glycosyl hydrolase 43 family.</text>
</comment>
<protein>
    <submittedName>
        <fullName evidence="6">Glycoside hydrolase 43 family protein</fullName>
    </submittedName>
</protein>
<sequence length="505" mass="58124">MSHTTITNPVIWADIPDPSVIRVGKVFYMVSTSMHSMPGYPIMKSENLKDWEIVNYVFDTFEDNVEHNLLHGKSIYGQGSWAASLRYHGDTFYVCFSSNDMNQFYVYRTKDIDNGIWERSVIQGLYHDPSMLFDEGRVFVIYGNGDIRITELTEDATALKEGGINQLLFETEREGIGLRCEGCHAYKLNGYYYLFFIEWPKIGNGRRRQLCYRSMELLGPYEHRIVLDDDMGYNNKGIAQGGIVDTSEGEWYAFLFQDHDAVGRIPCVVPVTWSNDWPVFGIDGTVPEKFVARLPKSETKSLVRNDEFNCSENKLSLNWQWNHNPDHELWSLTERPGFLRLRTSYLTHSVEYARNTLTQRTEGPACSGMTLMKVNHMKPGDKAGLVALQHDFGLVGIQVLETGERYISMCVKGNDGNEEAVESIRFEGHQIYLKIDFDFLDSKDLATFHYSDDGVEWYQIGAPLQLKYTLNHFMGCRIGLFNYATKESSGFVDFDYFKYLKKDIE</sequence>
<dbReference type="GO" id="GO:0016787">
    <property type="term" value="F:hydrolase activity"/>
    <property type="evidence" value="ECO:0007669"/>
    <property type="project" value="UniProtKB-KW"/>
</dbReference>
<keyword evidence="2 4" id="KW-0378">Hydrolase</keyword>
<evidence type="ECO:0000256" key="3">
    <source>
        <dbReference type="ARBA" id="ARBA00023295"/>
    </source>
</evidence>